<evidence type="ECO:0000313" key="3">
    <source>
        <dbReference type="Proteomes" id="UP000054018"/>
    </source>
</evidence>
<dbReference type="InterPro" id="IPR001810">
    <property type="entry name" value="F-box_dom"/>
</dbReference>
<name>A0A0C9ZPP7_9AGAM</name>
<dbReference type="Proteomes" id="UP000054018">
    <property type="component" value="Unassembled WGS sequence"/>
</dbReference>
<gene>
    <name evidence="2" type="ORF">PISMIDRAFT_148842</name>
</gene>
<proteinExistence type="predicted"/>
<dbReference type="PROSITE" id="PS50181">
    <property type="entry name" value="FBOX"/>
    <property type="match status" value="1"/>
</dbReference>
<reference evidence="2 3" key="1">
    <citation type="submission" date="2014-04" db="EMBL/GenBank/DDBJ databases">
        <authorList>
            <consortium name="DOE Joint Genome Institute"/>
            <person name="Kuo A."/>
            <person name="Kohler A."/>
            <person name="Costa M.D."/>
            <person name="Nagy L.G."/>
            <person name="Floudas D."/>
            <person name="Copeland A."/>
            <person name="Barry K.W."/>
            <person name="Cichocki N."/>
            <person name="Veneault-Fourrey C."/>
            <person name="LaButti K."/>
            <person name="Lindquist E.A."/>
            <person name="Lipzen A."/>
            <person name="Lundell T."/>
            <person name="Morin E."/>
            <person name="Murat C."/>
            <person name="Sun H."/>
            <person name="Tunlid A."/>
            <person name="Henrissat B."/>
            <person name="Grigoriev I.V."/>
            <person name="Hibbett D.S."/>
            <person name="Martin F."/>
            <person name="Nordberg H.P."/>
            <person name="Cantor M.N."/>
            <person name="Hua S.X."/>
        </authorList>
    </citation>
    <scope>NUCLEOTIDE SEQUENCE [LARGE SCALE GENOMIC DNA]</scope>
    <source>
        <strain evidence="2 3">441</strain>
    </source>
</reference>
<accession>A0A0C9ZPP7</accession>
<dbReference type="HOGENOM" id="CLU_036643_0_0_1"/>
<evidence type="ECO:0000313" key="2">
    <source>
        <dbReference type="EMBL" id="KIK27999.1"/>
    </source>
</evidence>
<dbReference type="STRING" id="765257.A0A0C9ZPP7"/>
<dbReference type="EMBL" id="KN833694">
    <property type="protein sequence ID" value="KIK27999.1"/>
    <property type="molecule type" value="Genomic_DNA"/>
</dbReference>
<organism evidence="2 3">
    <name type="scientific">Pisolithus microcarpus 441</name>
    <dbReference type="NCBI Taxonomy" id="765257"/>
    <lineage>
        <taxon>Eukaryota</taxon>
        <taxon>Fungi</taxon>
        <taxon>Dikarya</taxon>
        <taxon>Basidiomycota</taxon>
        <taxon>Agaricomycotina</taxon>
        <taxon>Agaricomycetes</taxon>
        <taxon>Agaricomycetidae</taxon>
        <taxon>Boletales</taxon>
        <taxon>Sclerodermatineae</taxon>
        <taxon>Pisolithaceae</taxon>
        <taxon>Pisolithus</taxon>
    </lineage>
</organism>
<sequence>MTSEPPGLAESYSYALMYLADEASAGQSTAAYVPGAVSRPTSSLLRLPPEIIYGITNFLSPHELAGILTLSRCLKPIVERVLYRELEPTKARVIPCLKTIVAYPSLASITRRLTICDLSRSYDILSDYLSLLSRALHCMPALTDLTLLLAGPHAKYFLGCPFKLRSLSTTLTWDDVFIRWMEEQSELSNVMFGGAFVNNTVLPPSALPKISQISATPLILSSVVPGRPVKGVEICLLQPEFMKDDIMWIITRILSFSTVPISSIRIIARIESMTETLRALNTIPENVPKLDSFALHAGHDPFTHEFLQNLDAFMSGFEYLRSITFLSRSVEGVLSDHVALGKLATEWHKSCPTLECISFPGLSLVRSLRYGWVTLEDLERMLCDRNALLLGLEK</sequence>
<reference evidence="3" key="2">
    <citation type="submission" date="2015-01" db="EMBL/GenBank/DDBJ databases">
        <title>Evolutionary Origins and Diversification of the Mycorrhizal Mutualists.</title>
        <authorList>
            <consortium name="DOE Joint Genome Institute"/>
            <consortium name="Mycorrhizal Genomics Consortium"/>
            <person name="Kohler A."/>
            <person name="Kuo A."/>
            <person name="Nagy L.G."/>
            <person name="Floudas D."/>
            <person name="Copeland A."/>
            <person name="Barry K.W."/>
            <person name="Cichocki N."/>
            <person name="Veneault-Fourrey C."/>
            <person name="LaButti K."/>
            <person name="Lindquist E.A."/>
            <person name="Lipzen A."/>
            <person name="Lundell T."/>
            <person name="Morin E."/>
            <person name="Murat C."/>
            <person name="Riley R."/>
            <person name="Ohm R."/>
            <person name="Sun H."/>
            <person name="Tunlid A."/>
            <person name="Henrissat B."/>
            <person name="Grigoriev I.V."/>
            <person name="Hibbett D.S."/>
            <person name="Martin F."/>
        </authorList>
    </citation>
    <scope>NUCLEOTIDE SEQUENCE [LARGE SCALE GENOMIC DNA]</scope>
    <source>
        <strain evidence="3">441</strain>
    </source>
</reference>
<keyword evidence="3" id="KW-1185">Reference proteome</keyword>
<evidence type="ECO:0000259" key="1">
    <source>
        <dbReference type="PROSITE" id="PS50181"/>
    </source>
</evidence>
<protein>
    <recommendedName>
        <fullName evidence="1">F-box domain-containing protein</fullName>
    </recommendedName>
</protein>
<dbReference type="AlphaFoldDB" id="A0A0C9ZPP7"/>
<dbReference type="OrthoDB" id="3171185at2759"/>
<feature type="domain" description="F-box" evidence="1">
    <location>
        <begin position="41"/>
        <end position="86"/>
    </location>
</feature>